<feature type="domain" description="NADP-dependent oxidoreductase" evidence="1">
    <location>
        <begin position="56"/>
        <end position="299"/>
    </location>
</feature>
<dbReference type="InterPro" id="IPR006311">
    <property type="entry name" value="TAT_signal"/>
</dbReference>
<dbReference type="PANTHER" id="PTHR43312">
    <property type="entry name" value="D-THREO-ALDOSE 1-DEHYDROGENASE"/>
    <property type="match status" value="1"/>
</dbReference>
<dbReference type="SUPFAM" id="SSF51430">
    <property type="entry name" value="NAD(P)-linked oxidoreductase"/>
    <property type="match status" value="1"/>
</dbReference>
<dbReference type="Pfam" id="PF00248">
    <property type="entry name" value="Aldo_ket_red"/>
    <property type="match status" value="1"/>
</dbReference>
<accession>A0ABS1X1X5</accession>
<dbReference type="PANTHER" id="PTHR43312:SF1">
    <property type="entry name" value="NADP-DEPENDENT OXIDOREDUCTASE DOMAIN-CONTAINING PROTEIN"/>
    <property type="match status" value="1"/>
</dbReference>
<dbReference type="Proteomes" id="UP000661077">
    <property type="component" value="Unassembled WGS sequence"/>
</dbReference>
<dbReference type="InterPro" id="IPR053135">
    <property type="entry name" value="AKR2_Oxidoreductase"/>
</dbReference>
<evidence type="ECO:0000259" key="1">
    <source>
        <dbReference type="Pfam" id="PF00248"/>
    </source>
</evidence>
<proteinExistence type="predicted"/>
<protein>
    <submittedName>
        <fullName evidence="2">Aldo/keto reductase</fullName>
    </submittedName>
</protein>
<dbReference type="PROSITE" id="PS51318">
    <property type="entry name" value="TAT"/>
    <property type="match status" value="1"/>
</dbReference>
<gene>
    <name evidence="2" type="ORF">JM946_20990</name>
</gene>
<evidence type="ECO:0000313" key="2">
    <source>
        <dbReference type="EMBL" id="MBM0107220.1"/>
    </source>
</evidence>
<dbReference type="InterPro" id="IPR036812">
    <property type="entry name" value="NAD(P)_OxRdtase_dom_sf"/>
</dbReference>
<comment type="caution">
    <text evidence="2">The sequence shown here is derived from an EMBL/GenBank/DDBJ whole genome shotgun (WGS) entry which is preliminary data.</text>
</comment>
<reference evidence="2 3" key="1">
    <citation type="journal article" date="2021" name="Int. J. Syst. Evol. Microbiol.">
        <title>Steroidobacter gossypii sp. nov., isolated from soil of cotton cropping field.</title>
        <authorList>
            <person name="Huang R."/>
            <person name="Yang S."/>
            <person name="Zhen C."/>
            <person name="Liu W."/>
        </authorList>
    </citation>
    <scope>NUCLEOTIDE SEQUENCE [LARGE SCALE GENOMIC DNA]</scope>
    <source>
        <strain evidence="2 3">S1-65</strain>
    </source>
</reference>
<dbReference type="CDD" id="cd19095">
    <property type="entry name" value="AKR_PA4992-like"/>
    <property type="match status" value="1"/>
</dbReference>
<dbReference type="Gene3D" id="3.20.20.100">
    <property type="entry name" value="NADP-dependent oxidoreductase domain"/>
    <property type="match status" value="1"/>
</dbReference>
<dbReference type="EMBL" id="JAEVLS010000005">
    <property type="protein sequence ID" value="MBM0107220.1"/>
    <property type="molecule type" value="Genomic_DNA"/>
</dbReference>
<keyword evidence="3" id="KW-1185">Reference proteome</keyword>
<organism evidence="2 3">
    <name type="scientific">Steroidobacter gossypii</name>
    <dbReference type="NCBI Taxonomy" id="2805490"/>
    <lineage>
        <taxon>Bacteria</taxon>
        <taxon>Pseudomonadati</taxon>
        <taxon>Pseudomonadota</taxon>
        <taxon>Gammaproteobacteria</taxon>
        <taxon>Steroidobacterales</taxon>
        <taxon>Steroidobacteraceae</taxon>
        <taxon>Steroidobacter</taxon>
    </lineage>
</organism>
<sequence length="315" mass="34040">MSSVITRRTVLKSGVAAGVGLAMGGMVEAADTPAKSGGSALITRAIPSTGEKLPVVGLGTNQYSVTSDEDIAARREVLQGFPKLGAKVIDTARSYGESEVVIGKLLKELGNRDQIFLATKTPIRGAPASGDGELELALQRLQTDRLDLLQIHNFNAIDTLFPKLLQWKQAKKVRYVGITTSTDDQYPQMLEAMNSLELDFIQVDYSIDNRGAEEKILPLAQQKGMAVLVNVPLGGRRGNVLSKVKDKPLPAWAADYDVTSWAQLFLKYNISHPAVTAVIPGTTKITHLKDNQLAGRGRLPDAAGRKRIEALWASL</sequence>
<dbReference type="InterPro" id="IPR023210">
    <property type="entry name" value="NADP_OxRdtase_dom"/>
</dbReference>
<dbReference type="RefSeq" id="WP_203169337.1">
    <property type="nucleotide sequence ID" value="NZ_JAEVLS010000005.1"/>
</dbReference>
<evidence type="ECO:0000313" key="3">
    <source>
        <dbReference type="Proteomes" id="UP000661077"/>
    </source>
</evidence>
<name>A0ABS1X1X5_9GAMM</name>